<name>A0A554XHE3_9BURK</name>
<feature type="transmembrane region" description="Helical" evidence="1">
    <location>
        <begin position="577"/>
        <end position="596"/>
    </location>
</feature>
<accession>A0A554XHE3</accession>
<feature type="transmembrane region" description="Helical" evidence="1">
    <location>
        <begin position="373"/>
        <end position="395"/>
    </location>
</feature>
<comment type="caution">
    <text evidence="2">The sequence shown here is derived from an EMBL/GenBank/DDBJ whole genome shotgun (WGS) entry which is preliminary data.</text>
</comment>
<dbReference type="EMBL" id="VJON01000009">
    <property type="protein sequence ID" value="TSE35256.1"/>
    <property type="molecule type" value="Genomic_DNA"/>
</dbReference>
<protein>
    <submittedName>
        <fullName evidence="2">Site-specific recombinase</fullName>
    </submittedName>
</protein>
<proteinExistence type="predicted"/>
<dbReference type="PIRSF" id="PIRSF015380">
    <property type="entry name" value="Site-sp_rcmb"/>
    <property type="match status" value="1"/>
</dbReference>
<feature type="transmembrane region" description="Helical" evidence="1">
    <location>
        <begin position="481"/>
        <end position="506"/>
    </location>
</feature>
<feature type="transmembrane region" description="Helical" evidence="1">
    <location>
        <begin position="602"/>
        <end position="624"/>
    </location>
</feature>
<evidence type="ECO:0000256" key="1">
    <source>
        <dbReference type="SAM" id="Phobius"/>
    </source>
</evidence>
<reference evidence="2 3" key="1">
    <citation type="submission" date="2019-07" db="EMBL/GenBank/DDBJ databases">
        <title>Tepidimonas charontis SPSP-6 draft genome.</title>
        <authorList>
            <person name="Da Costa M.S."/>
            <person name="Froufe H.J.C."/>
            <person name="Egas C."/>
            <person name="Albuquerque L."/>
        </authorList>
    </citation>
    <scope>NUCLEOTIDE SEQUENCE [LARGE SCALE GENOMIC DNA]</scope>
    <source>
        <strain evidence="2 3">SPSP-6</strain>
    </source>
</reference>
<sequence>MPQTPPHVPPADLLAPATDADGVTVRLWLRAWVAWLRGEGTDVRAVLARLQAWLQAVEADAQAQARLAHAWQRLGAAAADWAPLLADEGIARRPEFVAELAHRLRRHLLPVSPRTTDSSEWFGWVFDDERDARWLAAIPARQVQRLQQLLAPEGNGAPPVPVVWRGVLLDALAICTAHVAVTLVEPEVWQRMVPASRRLRAFEGLARNLDALRSTVRAHGPHAAPTQAAVDALRAALDACRHAAYTAYAHLDEHGISTAVVFRLHQLRERVLRAKRLLEALASPNPERAAMHLLARLVRANHQARRIGPLVARTSQLLAQRVAERNAETGEHYISRNRTEYWAMLRRALGGGAVLGLTTWSKLALTALGLSAFWGGLVAGLNYAAWFVLIMLLHWTVATKQPAMTAPALAARLKHLHSREAVLRFVDEIAHLLRSQVAAIAGNLLAVVPTVWLLDWGWRSVSGSHLVDEAKALHLIATHQLWGPTLLFAAGTGVLLFASSLMAGWAENAFVLYRLDTALAHHPAWIRWLGPQRAQRWAAWLRSHISGLAANVSLGLLLGLVPALLGFFGLGFDVRHVTLVTGQLTAALVALGPQALMQWDVLSALLAALLVGPINLAVSFYLAFRLALKAQGINAVNRQRIRQALLYRWRKAPGSFFWPPASEPAPRG</sequence>
<keyword evidence="1" id="KW-0812">Transmembrane</keyword>
<dbReference type="OrthoDB" id="5688397at2"/>
<evidence type="ECO:0000313" key="3">
    <source>
        <dbReference type="Proteomes" id="UP000318294"/>
    </source>
</evidence>
<gene>
    <name evidence="2" type="ORF">Tchar_00867</name>
</gene>
<keyword evidence="1" id="KW-1133">Transmembrane helix</keyword>
<evidence type="ECO:0000313" key="2">
    <source>
        <dbReference type="EMBL" id="TSE35256.1"/>
    </source>
</evidence>
<feature type="transmembrane region" description="Helical" evidence="1">
    <location>
        <begin position="548"/>
        <end position="570"/>
    </location>
</feature>
<dbReference type="InterPro" id="IPR011385">
    <property type="entry name" value="Site-sp_rcmbase"/>
</dbReference>
<keyword evidence="1" id="KW-0472">Membrane</keyword>
<dbReference type="AlphaFoldDB" id="A0A554XHE3"/>
<dbReference type="Proteomes" id="UP000318294">
    <property type="component" value="Unassembled WGS sequence"/>
</dbReference>
<dbReference type="Pfam" id="PF10136">
    <property type="entry name" value="SpecificRecomb"/>
    <property type="match status" value="1"/>
</dbReference>
<keyword evidence="3" id="KW-1185">Reference proteome</keyword>
<organism evidence="2 3">
    <name type="scientific">Tepidimonas charontis</name>
    <dbReference type="NCBI Taxonomy" id="2267262"/>
    <lineage>
        <taxon>Bacteria</taxon>
        <taxon>Pseudomonadati</taxon>
        <taxon>Pseudomonadota</taxon>
        <taxon>Betaproteobacteria</taxon>
        <taxon>Burkholderiales</taxon>
        <taxon>Tepidimonas</taxon>
    </lineage>
</organism>